<dbReference type="Pfam" id="PF18132">
    <property type="entry name" value="Tyrosinase_C"/>
    <property type="match status" value="1"/>
</dbReference>
<dbReference type="Pfam" id="PF00264">
    <property type="entry name" value="Tyrosinase"/>
    <property type="match status" value="1"/>
</dbReference>
<reference evidence="14" key="1">
    <citation type="journal article" date="2020" name="Stud. Mycol.">
        <title>101 Dothideomycetes genomes: a test case for predicting lifestyles and emergence of pathogens.</title>
        <authorList>
            <person name="Haridas S."/>
            <person name="Albert R."/>
            <person name="Binder M."/>
            <person name="Bloem J."/>
            <person name="Labutti K."/>
            <person name="Salamov A."/>
            <person name="Andreopoulos B."/>
            <person name="Baker S."/>
            <person name="Barry K."/>
            <person name="Bills G."/>
            <person name="Bluhm B."/>
            <person name="Cannon C."/>
            <person name="Castanera R."/>
            <person name="Culley D."/>
            <person name="Daum C."/>
            <person name="Ezra D."/>
            <person name="Gonzalez J."/>
            <person name="Henrissat B."/>
            <person name="Kuo A."/>
            <person name="Liang C."/>
            <person name="Lipzen A."/>
            <person name="Lutzoni F."/>
            <person name="Magnuson J."/>
            <person name="Mondo S."/>
            <person name="Nolan M."/>
            <person name="Ohm R."/>
            <person name="Pangilinan J."/>
            <person name="Park H.-J."/>
            <person name="Ramirez L."/>
            <person name="Alfaro M."/>
            <person name="Sun H."/>
            <person name="Tritt A."/>
            <person name="Yoshinaga Y."/>
            <person name="Zwiers L.-H."/>
            <person name="Turgeon B."/>
            <person name="Goodwin S."/>
            <person name="Spatafora J."/>
            <person name="Crous P."/>
            <person name="Grigoriev I."/>
        </authorList>
    </citation>
    <scope>NUCLEOTIDE SEQUENCE</scope>
    <source>
        <strain evidence="14">CBS 207.26</strain>
    </source>
</reference>
<evidence type="ECO:0000256" key="3">
    <source>
        <dbReference type="ARBA" id="ARBA00011906"/>
    </source>
</evidence>
<evidence type="ECO:0000256" key="8">
    <source>
        <dbReference type="ARBA" id="ARBA00023101"/>
    </source>
</evidence>
<dbReference type="PRINTS" id="PR00092">
    <property type="entry name" value="TYROSINASE"/>
</dbReference>
<dbReference type="InterPro" id="IPR008922">
    <property type="entry name" value="Di-copper_centre_dom_sf"/>
</dbReference>
<dbReference type="InterPro" id="IPR050316">
    <property type="entry name" value="Tyrosinase/Hemocyanin"/>
</dbReference>
<feature type="region of interest" description="Disordered" evidence="11">
    <location>
        <begin position="490"/>
        <end position="514"/>
    </location>
</feature>
<keyword evidence="4" id="KW-0479">Metal-binding</keyword>
<dbReference type="GO" id="GO:0046872">
    <property type="term" value="F:metal ion binding"/>
    <property type="evidence" value="ECO:0007669"/>
    <property type="project" value="UniProtKB-KW"/>
</dbReference>
<feature type="region of interest" description="Disordered" evidence="11">
    <location>
        <begin position="630"/>
        <end position="657"/>
    </location>
</feature>
<dbReference type="AlphaFoldDB" id="A0A6A6DEK0"/>
<feature type="chain" id="PRO_5025682671" description="tyrosinase" evidence="12">
    <location>
        <begin position="27"/>
        <end position="687"/>
    </location>
</feature>
<dbReference type="PANTHER" id="PTHR11474">
    <property type="entry name" value="TYROSINASE FAMILY MEMBER"/>
    <property type="match status" value="1"/>
</dbReference>
<dbReference type="GO" id="GO:0004503">
    <property type="term" value="F:tyrosinase activity"/>
    <property type="evidence" value="ECO:0007669"/>
    <property type="project" value="UniProtKB-EC"/>
</dbReference>
<dbReference type="Proteomes" id="UP000800200">
    <property type="component" value="Unassembled WGS sequence"/>
</dbReference>
<evidence type="ECO:0000256" key="2">
    <source>
        <dbReference type="ARBA" id="ARBA00009928"/>
    </source>
</evidence>
<accession>A0A6A6DEK0</accession>
<comment type="catalytic activity">
    <reaction evidence="9">
        <text>2 L-dopa + O2 = 2 L-dopaquinone + 2 H2O</text>
        <dbReference type="Rhea" id="RHEA:34287"/>
        <dbReference type="ChEBI" id="CHEBI:15377"/>
        <dbReference type="ChEBI" id="CHEBI:15379"/>
        <dbReference type="ChEBI" id="CHEBI:57504"/>
        <dbReference type="ChEBI" id="CHEBI:57924"/>
        <dbReference type="EC" id="1.14.18.1"/>
    </reaction>
</comment>
<dbReference type="EMBL" id="ML994681">
    <property type="protein sequence ID" value="KAF2177857.1"/>
    <property type="molecule type" value="Genomic_DNA"/>
</dbReference>
<name>A0A6A6DEK0_9PEZI</name>
<protein>
    <recommendedName>
        <fullName evidence="3">tyrosinase</fullName>
        <ecNumber evidence="3">1.14.18.1</ecNumber>
    </recommendedName>
</protein>
<evidence type="ECO:0000256" key="7">
    <source>
        <dbReference type="ARBA" id="ARBA00023033"/>
    </source>
</evidence>
<evidence type="ECO:0000256" key="6">
    <source>
        <dbReference type="ARBA" id="ARBA00023008"/>
    </source>
</evidence>
<dbReference type="InterPro" id="IPR002227">
    <property type="entry name" value="Tyrosinase_Cu-bd"/>
</dbReference>
<dbReference type="GO" id="GO:0042438">
    <property type="term" value="P:melanin biosynthetic process"/>
    <property type="evidence" value="ECO:0007669"/>
    <property type="project" value="UniProtKB-KW"/>
</dbReference>
<keyword evidence="12" id="KW-0732">Signal</keyword>
<evidence type="ECO:0000256" key="10">
    <source>
        <dbReference type="ARBA" id="ARBA00048881"/>
    </source>
</evidence>
<gene>
    <name evidence="14" type="ORF">K469DRAFT_719328</name>
</gene>
<keyword evidence="8" id="KW-0470">Melanin biosynthesis</keyword>
<sequence>MAAFSKQRAILPMIFAFFFFLQAAVATQHAAHHSNNHVHRSPEAMEAHLEETKKLLQERANNIAITGVQGTVAPRLEIRDLNKNADQWNLYLLGMERFMAKSMSDRLSYYQIAGVHGRPYVTWNNFPTPLVNNAGFCPHAQTLFGSWHRPYLAIYEQAWYQCVQEVINTFPSNQQQRWKNAAATLRMPFWDWARAPPSGESNVPTLIRDKQVTVTKPEGQRTIDNPLYQYNWGSLPSEMGGGPWNNHPNTLRRPVSNPTRSNNNEVSSRMQGLRISLRDRVYGLFMSGATWGDVSTSAIGVRTRQNGNNPDSFESVHDAIHVTVGGESGGHMYYLDYSSFDPIFWLHHTNIDRLLAMYQVIRPNNYVSDGNINRPMAQWNPGEPKNSYTPLKPFTKNTNGDYFTSEDIRRTTVLGYVYPETQGNANSQSVTSAINNLYGPSAPSRKRATGGQYEGRPFREGDYHTVLSVVANKYALDGSYEVHCFLGSGNSTSNSTTPSHSNSTTPYSNSTLNTDSPDYVGSYGILGMTHGDGKNSSYPVVTEGCIPLTTALQGKQAYGELKSIDADAVSEYLETHLYYKVIGPGGVELPASSVPGLHLYVKSAPVTPAKSHDSLPELGEYILLPKVTQDKPAGKPYKPSPAETSPPYPTGTMSFPWGSPADEPGYCVTETTIKYVDEKGNFLYEEK</sequence>
<keyword evidence="5" id="KW-0560">Oxidoreductase</keyword>
<evidence type="ECO:0000256" key="11">
    <source>
        <dbReference type="SAM" id="MobiDB-lite"/>
    </source>
</evidence>
<comment type="catalytic activity">
    <reaction evidence="10">
        <text>L-tyrosine + O2 = L-dopaquinone + H2O</text>
        <dbReference type="Rhea" id="RHEA:18117"/>
        <dbReference type="ChEBI" id="CHEBI:15377"/>
        <dbReference type="ChEBI" id="CHEBI:15379"/>
        <dbReference type="ChEBI" id="CHEBI:57924"/>
        <dbReference type="ChEBI" id="CHEBI:58315"/>
        <dbReference type="EC" id="1.14.18.1"/>
    </reaction>
</comment>
<comment type="similarity">
    <text evidence="2">Belongs to the tyrosinase family.</text>
</comment>
<organism evidence="14 15">
    <name type="scientific">Zopfia rhizophila CBS 207.26</name>
    <dbReference type="NCBI Taxonomy" id="1314779"/>
    <lineage>
        <taxon>Eukaryota</taxon>
        <taxon>Fungi</taxon>
        <taxon>Dikarya</taxon>
        <taxon>Ascomycota</taxon>
        <taxon>Pezizomycotina</taxon>
        <taxon>Dothideomycetes</taxon>
        <taxon>Dothideomycetes incertae sedis</taxon>
        <taxon>Zopfiaceae</taxon>
        <taxon>Zopfia</taxon>
    </lineage>
</organism>
<evidence type="ECO:0000256" key="1">
    <source>
        <dbReference type="ARBA" id="ARBA00001973"/>
    </source>
</evidence>
<proteinExistence type="inferred from homology"/>
<dbReference type="Gene3D" id="1.10.1280.10">
    <property type="entry name" value="Di-copper center containing domain from catechol oxidase"/>
    <property type="match status" value="1"/>
</dbReference>
<dbReference type="InterPro" id="IPR041640">
    <property type="entry name" value="Tyrosinase_C"/>
</dbReference>
<feature type="signal peptide" evidence="12">
    <location>
        <begin position="1"/>
        <end position="26"/>
    </location>
</feature>
<dbReference type="PROSITE" id="PS00498">
    <property type="entry name" value="TYROSINASE_2"/>
    <property type="match status" value="1"/>
</dbReference>
<dbReference type="SUPFAM" id="SSF48056">
    <property type="entry name" value="Di-copper centre-containing domain"/>
    <property type="match status" value="1"/>
</dbReference>
<comment type="cofactor">
    <cofactor evidence="1">
        <name>Cu(2+)</name>
        <dbReference type="ChEBI" id="CHEBI:29036"/>
    </cofactor>
</comment>
<dbReference type="EC" id="1.14.18.1" evidence="3"/>
<dbReference type="OrthoDB" id="6132182at2759"/>
<dbReference type="PANTHER" id="PTHR11474:SF76">
    <property type="entry name" value="SHKT DOMAIN-CONTAINING PROTEIN"/>
    <property type="match status" value="1"/>
</dbReference>
<keyword evidence="7" id="KW-0503">Monooxygenase</keyword>
<evidence type="ECO:0000256" key="9">
    <source>
        <dbReference type="ARBA" id="ARBA00048233"/>
    </source>
</evidence>
<evidence type="ECO:0000256" key="12">
    <source>
        <dbReference type="SAM" id="SignalP"/>
    </source>
</evidence>
<keyword evidence="6" id="KW-0186">Copper</keyword>
<evidence type="ECO:0000256" key="5">
    <source>
        <dbReference type="ARBA" id="ARBA00023002"/>
    </source>
</evidence>
<evidence type="ECO:0000313" key="14">
    <source>
        <dbReference type="EMBL" id="KAF2177857.1"/>
    </source>
</evidence>
<feature type="domain" description="Tyrosinase copper-binding" evidence="13">
    <location>
        <begin position="341"/>
        <end position="352"/>
    </location>
</feature>
<evidence type="ECO:0000313" key="15">
    <source>
        <dbReference type="Proteomes" id="UP000800200"/>
    </source>
</evidence>
<evidence type="ECO:0000259" key="13">
    <source>
        <dbReference type="PROSITE" id="PS00498"/>
    </source>
</evidence>
<keyword evidence="15" id="KW-1185">Reference proteome</keyword>
<evidence type="ECO:0000256" key="4">
    <source>
        <dbReference type="ARBA" id="ARBA00022723"/>
    </source>
</evidence>